<protein>
    <recommendedName>
        <fullName evidence="7">C3H1-type domain-containing protein</fullName>
    </recommendedName>
</protein>
<keyword evidence="2" id="KW-0677">Repeat</keyword>
<evidence type="ECO:0000256" key="6">
    <source>
        <dbReference type="SAM" id="Phobius"/>
    </source>
</evidence>
<dbReference type="Proteomes" id="UP000230233">
    <property type="component" value="Chromosome II"/>
</dbReference>
<accession>A0A2G5V6X5</accession>
<dbReference type="PROSITE" id="PS50103">
    <property type="entry name" value="ZF_C3H1"/>
    <property type="match status" value="1"/>
</dbReference>
<keyword evidence="4 5" id="KW-0862">Zinc</keyword>
<evidence type="ECO:0000256" key="4">
    <source>
        <dbReference type="ARBA" id="ARBA00022833"/>
    </source>
</evidence>
<evidence type="ECO:0000256" key="3">
    <source>
        <dbReference type="ARBA" id="ARBA00022771"/>
    </source>
</evidence>
<evidence type="ECO:0000313" key="8">
    <source>
        <dbReference type="EMBL" id="PIC47492.1"/>
    </source>
</evidence>
<name>A0A2G5V6X5_9PELO</name>
<dbReference type="Gene3D" id="4.10.1000.10">
    <property type="entry name" value="Zinc finger, CCCH-type"/>
    <property type="match status" value="1"/>
</dbReference>
<reference evidence="9" key="1">
    <citation type="submission" date="2017-10" db="EMBL/GenBank/DDBJ databases">
        <title>Rapid genome shrinkage in a self-fertile nematode reveals novel sperm competition proteins.</title>
        <authorList>
            <person name="Yin D."/>
            <person name="Schwarz E.M."/>
            <person name="Thomas C.G."/>
            <person name="Felde R.L."/>
            <person name="Korf I.F."/>
            <person name="Cutter A.D."/>
            <person name="Schartner C.M."/>
            <person name="Ralston E.J."/>
            <person name="Meyer B.J."/>
            <person name="Haag E.S."/>
        </authorList>
    </citation>
    <scope>NUCLEOTIDE SEQUENCE [LARGE SCALE GENOMIC DNA]</scope>
    <source>
        <strain evidence="9">JU1422</strain>
    </source>
</reference>
<proteinExistence type="predicted"/>
<evidence type="ECO:0000256" key="5">
    <source>
        <dbReference type="PROSITE-ProRule" id="PRU00723"/>
    </source>
</evidence>
<feature type="domain" description="C3H1-type" evidence="7">
    <location>
        <begin position="21"/>
        <end position="51"/>
    </location>
</feature>
<evidence type="ECO:0000259" key="7">
    <source>
        <dbReference type="PROSITE" id="PS50103"/>
    </source>
</evidence>
<dbReference type="SUPFAM" id="SSF90229">
    <property type="entry name" value="CCCH zinc finger"/>
    <property type="match status" value="1"/>
</dbReference>
<keyword evidence="3 5" id="KW-0863">Zinc-finger</keyword>
<dbReference type="GO" id="GO:0043186">
    <property type="term" value="C:P granule"/>
    <property type="evidence" value="ECO:0007669"/>
    <property type="project" value="UniProtKB-ARBA"/>
</dbReference>
<dbReference type="AlphaFoldDB" id="A0A2G5V6X5"/>
<dbReference type="InterPro" id="IPR036855">
    <property type="entry name" value="Znf_CCCH_sf"/>
</dbReference>
<dbReference type="EMBL" id="PDUG01000002">
    <property type="protein sequence ID" value="PIC47492.1"/>
    <property type="molecule type" value="Genomic_DNA"/>
</dbReference>
<keyword evidence="6" id="KW-1133">Transmembrane helix</keyword>
<feature type="zinc finger region" description="C3H1-type" evidence="5">
    <location>
        <begin position="21"/>
        <end position="51"/>
    </location>
</feature>
<dbReference type="OrthoDB" id="3231855at2759"/>
<gene>
    <name evidence="8" type="primary">Cnig_chr_II.g6834</name>
    <name evidence="8" type="ORF">B9Z55_006834</name>
</gene>
<dbReference type="FunFam" id="4.10.1000.10:FF:000018">
    <property type="entry name" value="Zinc finger protein"/>
    <property type="match status" value="1"/>
</dbReference>
<dbReference type="SUPFAM" id="SSF160443">
    <property type="entry name" value="SMR domain-like"/>
    <property type="match status" value="1"/>
</dbReference>
<evidence type="ECO:0000313" key="9">
    <source>
        <dbReference type="Proteomes" id="UP000230233"/>
    </source>
</evidence>
<keyword evidence="6" id="KW-0472">Membrane</keyword>
<keyword evidence="1 5" id="KW-0479">Metal-binding</keyword>
<keyword evidence="6" id="KW-0812">Transmembrane</keyword>
<dbReference type="Pfam" id="PF00642">
    <property type="entry name" value="zf-CCCH"/>
    <property type="match status" value="1"/>
</dbReference>
<dbReference type="SMART" id="SM00356">
    <property type="entry name" value="ZnF_C3H1"/>
    <property type="match status" value="1"/>
</dbReference>
<keyword evidence="9" id="KW-1185">Reference proteome</keyword>
<dbReference type="GO" id="GO:0008270">
    <property type="term" value="F:zinc ion binding"/>
    <property type="evidence" value="ECO:0007669"/>
    <property type="project" value="UniProtKB-KW"/>
</dbReference>
<dbReference type="InterPro" id="IPR036063">
    <property type="entry name" value="Smr_dom_sf"/>
</dbReference>
<sequence length="184" mass="21877">MNSPTEMDIYQNVGKIHKPKLYKTQLCKNYGRLGCGHCRYGQKCQFIHPEDPAYLDMYPDTWHFAQEQEAHSQYVQLLHAQKNVNQFYEEEIVSKVREWNVAHPKGPNYYDFHGLTTKLADFYIFEIILYMKSMKIQKSWIETRRGNHSKANFAAIRTNLLTNYFPQAFLLFLFPVMMAFYVLL</sequence>
<evidence type="ECO:0000256" key="1">
    <source>
        <dbReference type="ARBA" id="ARBA00022723"/>
    </source>
</evidence>
<feature type="transmembrane region" description="Helical" evidence="6">
    <location>
        <begin position="164"/>
        <end position="183"/>
    </location>
</feature>
<dbReference type="InterPro" id="IPR000571">
    <property type="entry name" value="Znf_CCCH"/>
</dbReference>
<organism evidence="8 9">
    <name type="scientific">Caenorhabditis nigoni</name>
    <dbReference type="NCBI Taxonomy" id="1611254"/>
    <lineage>
        <taxon>Eukaryota</taxon>
        <taxon>Metazoa</taxon>
        <taxon>Ecdysozoa</taxon>
        <taxon>Nematoda</taxon>
        <taxon>Chromadorea</taxon>
        <taxon>Rhabditida</taxon>
        <taxon>Rhabditina</taxon>
        <taxon>Rhabditomorpha</taxon>
        <taxon>Rhabditoidea</taxon>
        <taxon>Rhabditidae</taxon>
        <taxon>Peloderinae</taxon>
        <taxon>Caenorhabditis</taxon>
    </lineage>
</organism>
<comment type="caution">
    <text evidence="8">The sequence shown here is derived from an EMBL/GenBank/DDBJ whole genome shotgun (WGS) entry which is preliminary data.</text>
</comment>
<evidence type="ECO:0000256" key="2">
    <source>
        <dbReference type="ARBA" id="ARBA00022737"/>
    </source>
</evidence>